<accession>A0A2W1JEK2</accession>
<evidence type="ECO:0000256" key="1">
    <source>
        <dbReference type="SAM" id="Phobius"/>
    </source>
</evidence>
<comment type="caution">
    <text evidence="2">The sequence shown here is derived from an EMBL/GenBank/DDBJ whole genome shotgun (WGS) entry which is preliminary data.</text>
</comment>
<evidence type="ECO:0000313" key="3">
    <source>
        <dbReference type="Proteomes" id="UP000248857"/>
    </source>
</evidence>
<evidence type="ECO:0000313" key="2">
    <source>
        <dbReference type="EMBL" id="PZD70175.1"/>
    </source>
</evidence>
<dbReference type="AlphaFoldDB" id="A0A2W1JEK2"/>
<protein>
    <submittedName>
        <fullName evidence="2">Uncharacterized protein</fullName>
    </submittedName>
</protein>
<feature type="transmembrane region" description="Helical" evidence="1">
    <location>
        <begin position="45"/>
        <end position="68"/>
    </location>
</feature>
<proteinExistence type="predicted"/>
<dbReference type="EMBL" id="PQWO01000054">
    <property type="protein sequence ID" value="PZD70175.1"/>
    <property type="molecule type" value="Genomic_DNA"/>
</dbReference>
<dbReference type="Proteomes" id="UP000248857">
    <property type="component" value="Unassembled WGS sequence"/>
</dbReference>
<dbReference type="RefSeq" id="WP_110989272.1">
    <property type="nucleotide sequence ID" value="NZ_CAWNWM010000054.1"/>
</dbReference>
<name>A0A2W1JEK2_9CYAN</name>
<gene>
    <name evidence="2" type="ORF">C1752_17190</name>
</gene>
<keyword evidence="3" id="KW-1185">Reference proteome</keyword>
<sequence length="75" mass="8117">MTQATPESFEQKVLSRFDAIDNRLTTIDVDIKATNAKVEKWDGRLWGLTLALIGTAWAGIIGASVVVITRSLSGV</sequence>
<organism evidence="2 3">
    <name type="scientific">Acaryochloris thomasi RCC1774</name>
    <dbReference type="NCBI Taxonomy" id="1764569"/>
    <lineage>
        <taxon>Bacteria</taxon>
        <taxon>Bacillati</taxon>
        <taxon>Cyanobacteriota</taxon>
        <taxon>Cyanophyceae</taxon>
        <taxon>Acaryochloridales</taxon>
        <taxon>Acaryochloridaceae</taxon>
        <taxon>Acaryochloris</taxon>
        <taxon>Acaryochloris thomasi</taxon>
    </lineage>
</organism>
<reference evidence="2 3" key="1">
    <citation type="journal article" date="2018" name="Sci. Rep.">
        <title>A novel species of the marine cyanobacterium Acaryochloris with a unique pigment content and lifestyle.</title>
        <authorList>
            <person name="Partensky F."/>
            <person name="Six C."/>
            <person name="Ratin M."/>
            <person name="Garczarek L."/>
            <person name="Vaulot D."/>
            <person name="Probert I."/>
            <person name="Calteau A."/>
            <person name="Gourvil P."/>
            <person name="Marie D."/>
            <person name="Grebert T."/>
            <person name="Bouchier C."/>
            <person name="Le Panse S."/>
            <person name="Gachenot M."/>
            <person name="Rodriguez F."/>
            <person name="Garrido J.L."/>
        </authorList>
    </citation>
    <scope>NUCLEOTIDE SEQUENCE [LARGE SCALE GENOMIC DNA]</scope>
    <source>
        <strain evidence="2 3">RCC1774</strain>
    </source>
</reference>
<dbReference type="OrthoDB" id="574135at2"/>
<keyword evidence="1" id="KW-1133">Transmembrane helix</keyword>
<keyword evidence="1" id="KW-0812">Transmembrane</keyword>
<keyword evidence="1" id="KW-0472">Membrane</keyword>